<sequence>MIRFDQVTKRFADGTEALKDVSLTIPTGKLTVIIGPSGCGKTTLMKMINHLEVPTSGDVLIDEQSIKDRDEVELRRSIGYVIQRIGLFPHMTIAKNAALVPTLKGWSAEKTKKRVSELMNITGLDPDTFLHRFPLELSGGQQQRVGVVRALAGDPNIVLMDEPFSALDPISREQLQDELRNLQQRIQKTIVFVTHDMDEALKIADHIIVLRAGEVEQVGTAYDLIHDPANDFVRNFIGQERINRQRTFGQRKISELSAYFTQAKISEQVVLIKSSEDVERAIALLEAPQTDVLAIYTDEEFVGYIDQTSLLKAVLAKEEGVSSYD</sequence>
<dbReference type="GO" id="GO:0005524">
    <property type="term" value="F:ATP binding"/>
    <property type="evidence" value="ECO:0007669"/>
    <property type="project" value="UniProtKB-KW"/>
</dbReference>
<dbReference type="SUPFAM" id="SSF52540">
    <property type="entry name" value="P-loop containing nucleoside triphosphate hydrolases"/>
    <property type="match status" value="1"/>
</dbReference>
<evidence type="ECO:0000256" key="4">
    <source>
        <dbReference type="ARBA" id="ARBA00022741"/>
    </source>
</evidence>
<dbReference type="EMBL" id="JBHSRI010000038">
    <property type="protein sequence ID" value="MFC6041331.1"/>
    <property type="molecule type" value="Genomic_DNA"/>
</dbReference>
<evidence type="ECO:0000259" key="8">
    <source>
        <dbReference type="PROSITE" id="PS50893"/>
    </source>
</evidence>
<keyword evidence="7" id="KW-0997">Cell inner membrane</keyword>
<dbReference type="InterPro" id="IPR027417">
    <property type="entry name" value="P-loop_NTPase"/>
</dbReference>
<dbReference type="Pfam" id="PF00005">
    <property type="entry name" value="ABC_tran"/>
    <property type="match status" value="1"/>
</dbReference>
<dbReference type="InterPro" id="IPR017871">
    <property type="entry name" value="ABC_transporter-like_CS"/>
</dbReference>
<accession>A0ABW1LDD5</accession>
<dbReference type="PANTHER" id="PTHR43117:SF4">
    <property type="entry name" value="OSMOPROTECTANT IMPORT ATP-BINDING PROTEIN OSMV"/>
    <property type="match status" value="1"/>
</dbReference>
<dbReference type="InterPro" id="IPR005892">
    <property type="entry name" value="Gly-betaine_transp_ATP-bd"/>
</dbReference>
<reference evidence="10" key="1">
    <citation type="journal article" date="2019" name="Int. J. Syst. Evol. Microbiol.">
        <title>The Global Catalogue of Microorganisms (GCM) 10K type strain sequencing project: providing services to taxonomists for standard genome sequencing and annotation.</title>
        <authorList>
            <consortium name="The Broad Institute Genomics Platform"/>
            <consortium name="The Broad Institute Genome Sequencing Center for Infectious Disease"/>
            <person name="Wu L."/>
            <person name="Ma J."/>
        </authorList>
    </citation>
    <scope>NUCLEOTIDE SEQUENCE [LARGE SCALE GENOMIC DNA]</scope>
    <source>
        <strain evidence="10">CCUG 54527</strain>
    </source>
</reference>
<comment type="subcellular location">
    <subcellularLocation>
        <location evidence="7">Cell inner membrane</location>
        <topology evidence="7">Peripheral membrane protein</topology>
    </subcellularLocation>
</comment>
<dbReference type="PANTHER" id="PTHR43117">
    <property type="entry name" value="OSMOPROTECTANT IMPORT ATP-BINDING PROTEIN OSMV"/>
    <property type="match status" value="1"/>
</dbReference>
<feature type="domain" description="ABC transporter" evidence="8">
    <location>
        <begin position="2"/>
        <end position="237"/>
    </location>
</feature>
<evidence type="ECO:0000256" key="1">
    <source>
        <dbReference type="ARBA" id="ARBA00005417"/>
    </source>
</evidence>
<comment type="catalytic activity">
    <reaction evidence="7">
        <text>a quaternary ammonium(out) + ATP + H2O = a quaternary ammonium(in) + ADP + phosphate + H(+)</text>
        <dbReference type="Rhea" id="RHEA:11036"/>
        <dbReference type="ChEBI" id="CHEBI:15377"/>
        <dbReference type="ChEBI" id="CHEBI:15378"/>
        <dbReference type="ChEBI" id="CHEBI:30616"/>
        <dbReference type="ChEBI" id="CHEBI:35267"/>
        <dbReference type="ChEBI" id="CHEBI:43474"/>
        <dbReference type="ChEBI" id="CHEBI:456216"/>
    </reaction>
</comment>
<evidence type="ECO:0000256" key="7">
    <source>
        <dbReference type="RuleBase" id="RU369116"/>
    </source>
</evidence>
<dbReference type="Proteomes" id="UP001596170">
    <property type="component" value="Unassembled WGS sequence"/>
</dbReference>
<dbReference type="EC" id="7.6.2.9" evidence="7"/>
<evidence type="ECO:0000256" key="5">
    <source>
        <dbReference type="ARBA" id="ARBA00022840"/>
    </source>
</evidence>
<keyword evidence="3" id="KW-0677">Repeat</keyword>
<evidence type="ECO:0000313" key="10">
    <source>
        <dbReference type="Proteomes" id="UP001596170"/>
    </source>
</evidence>
<evidence type="ECO:0000256" key="3">
    <source>
        <dbReference type="ARBA" id="ARBA00022737"/>
    </source>
</evidence>
<keyword evidence="6" id="KW-0129">CBS domain</keyword>
<dbReference type="SMART" id="SM00382">
    <property type="entry name" value="AAA"/>
    <property type="match status" value="1"/>
</dbReference>
<gene>
    <name evidence="9" type="ORF">ACFPYN_18145</name>
</gene>
<name>A0ABW1LDD5_9BACL</name>
<keyword evidence="5 7" id="KW-0067">ATP-binding</keyword>
<evidence type="ECO:0000256" key="2">
    <source>
        <dbReference type="ARBA" id="ARBA00022448"/>
    </source>
</evidence>
<comment type="caution">
    <text evidence="9">The sequence shown here is derived from an EMBL/GenBank/DDBJ whole genome shotgun (WGS) entry which is preliminary data.</text>
</comment>
<dbReference type="InterPro" id="IPR003593">
    <property type="entry name" value="AAA+_ATPase"/>
</dbReference>
<dbReference type="PROSITE" id="PS50893">
    <property type="entry name" value="ABC_TRANSPORTER_2"/>
    <property type="match status" value="1"/>
</dbReference>
<protein>
    <recommendedName>
        <fullName evidence="7">Quaternary amine transport ATP-binding protein</fullName>
        <ecNumber evidence="7">7.6.2.9</ecNumber>
    </recommendedName>
</protein>
<evidence type="ECO:0000256" key="6">
    <source>
        <dbReference type="ARBA" id="ARBA00023122"/>
    </source>
</evidence>
<dbReference type="InterPro" id="IPR003439">
    <property type="entry name" value="ABC_transporter-like_ATP-bd"/>
</dbReference>
<dbReference type="NCBIfam" id="TIGR01186">
    <property type="entry name" value="proV"/>
    <property type="match status" value="1"/>
</dbReference>
<evidence type="ECO:0000313" key="9">
    <source>
        <dbReference type="EMBL" id="MFC6041331.1"/>
    </source>
</evidence>
<comment type="similarity">
    <text evidence="1 7">Belongs to the ABC transporter superfamily.</text>
</comment>
<dbReference type="RefSeq" id="WP_377736176.1">
    <property type="nucleotide sequence ID" value="NZ_JBHSRI010000038.1"/>
</dbReference>
<keyword evidence="4 7" id="KW-0547">Nucleotide-binding</keyword>
<keyword evidence="7" id="KW-0472">Membrane</keyword>
<proteinExistence type="inferred from homology"/>
<dbReference type="Gene3D" id="3.40.50.300">
    <property type="entry name" value="P-loop containing nucleotide triphosphate hydrolases"/>
    <property type="match status" value="1"/>
</dbReference>
<dbReference type="PROSITE" id="PS00211">
    <property type="entry name" value="ABC_TRANSPORTER_1"/>
    <property type="match status" value="1"/>
</dbReference>
<keyword evidence="7" id="KW-1003">Cell membrane</keyword>
<comment type="subunit">
    <text evidence="7">The complex is probably composed of two ATP-binding proteins, two transmembrane proteins and a solute-binding protein.</text>
</comment>
<keyword evidence="2 7" id="KW-0813">Transport</keyword>
<organism evidence="9 10">
    <name type="scientific">Paenisporosarcina macmurdoensis</name>
    <dbReference type="NCBI Taxonomy" id="212659"/>
    <lineage>
        <taxon>Bacteria</taxon>
        <taxon>Bacillati</taxon>
        <taxon>Bacillota</taxon>
        <taxon>Bacilli</taxon>
        <taxon>Bacillales</taxon>
        <taxon>Caryophanaceae</taxon>
        <taxon>Paenisporosarcina</taxon>
    </lineage>
</organism>
<keyword evidence="10" id="KW-1185">Reference proteome</keyword>